<dbReference type="SMART" id="SM00922">
    <property type="entry name" value="MR_MLE"/>
    <property type="match status" value="1"/>
</dbReference>
<dbReference type="SFLD" id="SFLDS00001">
    <property type="entry name" value="Enolase"/>
    <property type="match status" value="1"/>
</dbReference>
<dbReference type="SUPFAM" id="SSF54826">
    <property type="entry name" value="Enolase N-terminal domain-like"/>
    <property type="match status" value="1"/>
</dbReference>
<comment type="caution">
    <text evidence="4">The sequence shown here is derived from an EMBL/GenBank/DDBJ whole genome shotgun (WGS) entry which is preliminary data.</text>
</comment>
<evidence type="ECO:0000259" key="3">
    <source>
        <dbReference type="SMART" id="SM00922"/>
    </source>
</evidence>
<dbReference type="EMBL" id="JACHXW010000004">
    <property type="protein sequence ID" value="MBB3151550.1"/>
    <property type="molecule type" value="Genomic_DNA"/>
</dbReference>
<dbReference type="PANTHER" id="PTHR48080:SF2">
    <property type="entry name" value="D-GALACTONATE DEHYDRATASE"/>
    <property type="match status" value="1"/>
</dbReference>
<keyword evidence="2" id="KW-0456">Lyase</keyword>
<protein>
    <submittedName>
        <fullName evidence="4">L-alanine-DL-glutamate epimerase-like enolase superfamily enzyme</fullName>
    </submittedName>
</protein>
<sequence length="462" mass="51475">MSNNPSFEETLAHVSNFSSPSTLRITDIRFTDIVGGPFHSSLIKVYTNQGLVGFGEVRDGADKVYAQILKGRLLGENPCNIDKIFRRIKQFGGHARQGGGVSGLEIALWDLAGKAYGIPVYQMLGGKFREKIRMYCDTEVVGKDTGTAMGLALKKRMEQGFSFLKMDLGIGQIINEPGTLSAPVGFIDEMRNASKNRYSNNHDTLTDEEIRDIRNQHYDIHNIPHPFTAIHVTEKGLDMLEQYVADVRAVIGYEVPLAVDHFGHIGLEDCIKLGRRVDKFNLAWMEDMLPWQYTDQYAKLSRAVATPICTGEDIYLKENFRPLLQAGGVSVIHPDVLTTGGILETKKIGDMAQEYGVAMAIHMAESPIACLAAAHVAAATENFLALEFHSCEVPWWDDIIISSKLPKKLVQNGFIHMSDAPGLGIDDLNDEVLAQHLHPKIPGLWESTDQWNHYHSNDRLWS</sequence>
<name>A0A7W5C5J5_9BACL</name>
<evidence type="ECO:0000313" key="5">
    <source>
        <dbReference type="Proteomes" id="UP000518605"/>
    </source>
</evidence>
<dbReference type="InterPro" id="IPR034593">
    <property type="entry name" value="DgoD-like"/>
</dbReference>
<dbReference type="InterPro" id="IPR036849">
    <property type="entry name" value="Enolase-like_C_sf"/>
</dbReference>
<keyword evidence="5" id="KW-1185">Reference proteome</keyword>
<keyword evidence="1" id="KW-0479">Metal-binding</keyword>
<dbReference type="InterPro" id="IPR029065">
    <property type="entry name" value="Enolase_C-like"/>
</dbReference>
<dbReference type="InterPro" id="IPR013342">
    <property type="entry name" value="Mandelate_racemase_C"/>
</dbReference>
<feature type="domain" description="Mandelate racemase/muconate lactonizing enzyme C-terminal" evidence="3">
    <location>
        <begin position="146"/>
        <end position="307"/>
    </location>
</feature>
<dbReference type="GO" id="GO:0046872">
    <property type="term" value="F:metal ion binding"/>
    <property type="evidence" value="ECO:0007669"/>
    <property type="project" value="UniProtKB-KW"/>
</dbReference>
<dbReference type="SUPFAM" id="SSF51604">
    <property type="entry name" value="Enolase C-terminal domain-like"/>
    <property type="match status" value="1"/>
</dbReference>
<dbReference type="GO" id="GO:0016829">
    <property type="term" value="F:lyase activity"/>
    <property type="evidence" value="ECO:0007669"/>
    <property type="project" value="UniProtKB-KW"/>
</dbReference>
<accession>A0A7W5C5J5</accession>
<evidence type="ECO:0000256" key="1">
    <source>
        <dbReference type="ARBA" id="ARBA00022723"/>
    </source>
</evidence>
<organism evidence="4 5">
    <name type="scientific">Paenibacillus endophyticus</name>
    <dbReference type="NCBI Taxonomy" id="1294268"/>
    <lineage>
        <taxon>Bacteria</taxon>
        <taxon>Bacillati</taxon>
        <taxon>Bacillota</taxon>
        <taxon>Bacilli</taxon>
        <taxon>Bacillales</taxon>
        <taxon>Paenibacillaceae</taxon>
        <taxon>Paenibacillus</taxon>
    </lineage>
</organism>
<dbReference type="InterPro" id="IPR029017">
    <property type="entry name" value="Enolase-like_N"/>
</dbReference>
<dbReference type="AlphaFoldDB" id="A0A7W5C5J5"/>
<dbReference type="Gene3D" id="3.20.20.120">
    <property type="entry name" value="Enolase-like C-terminal domain"/>
    <property type="match status" value="1"/>
</dbReference>
<evidence type="ECO:0000313" key="4">
    <source>
        <dbReference type="EMBL" id="MBB3151550.1"/>
    </source>
</evidence>
<dbReference type="Gene3D" id="3.30.390.10">
    <property type="entry name" value="Enolase-like, N-terminal domain"/>
    <property type="match status" value="1"/>
</dbReference>
<dbReference type="PANTHER" id="PTHR48080">
    <property type="entry name" value="D-GALACTONATE DEHYDRATASE-RELATED"/>
    <property type="match status" value="1"/>
</dbReference>
<evidence type="ECO:0000256" key="2">
    <source>
        <dbReference type="ARBA" id="ARBA00023239"/>
    </source>
</evidence>
<dbReference type="Pfam" id="PF02746">
    <property type="entry name" value="MR_MLE_N"/>
    <property type="match status" value="1"/>
</dbReference>
<reference evidence="4 5" key="1">
    <citation type="submission" date="2020-08" db="EMBL/GenBank/DDBJ databases">
        <title>Genomic Encyclopedia of Type Strains, Phase III (KMG-III): the genomes of soil and plant-associated and newly described type strains.</title>
        <authorList>
            <person name="Whitman W."/>
        </authorList>
    </citation>
    <scope>NUCLEOTIDE SEQUENCE [LARGE SCALE GENOMIC DNA]</scope>
    <source>
        <strain evidence="4 5">CECT 8234</strain>
    </source>
</reference>
<dbReference type="Pfam" id="PF13378">
    <property type="entry name" value="MR_MLE_C"/>
    <property type="match status" value="1"/>
</dbReference>
<dbReference type="SFLD" id="SFLDG00179">
    <property type="entry name" value="mandelate_racemase"/>
    <property type="match status" value="1"/>
</dbReference>
<dbReference type="CDD" id="cd03316">
    <property type="entry name" value="MR_like"/>
    <property type="match status" value="1"/>
</dbReference>
<proteinExistence type="predicted"/>
<dbReference type="Proteomes" id="UP000518605">
    <property type="component" value="Unassembled WGS sequence"/>
</dbReference>
<dbReference type="InterPro" id="IPR013341">
    <property type="entry name" value="Mandelate_racemase_N_dom"/>
</dbReference>
<gene>
    <name evidence="4" type="ORF">FHS16_001596</name>
</gene>
<dbReference type="RefSeq" id="WP_183560652.1">
    <property type="nucleotide sequence ID" value="NZ_CBCSLB010000011.1"/>
</dbReference>